<dbReference type="InterPro" id="IPR017896">
    <property type="entry name" value="4Fe4S_Fe-S-bd"/>
</dbReference>
<dbReference type="OrthoDB" id="144910at2157"/>
<organism evidence="10 11">
    <name type="scientific">Promethearchaeum syntrophicum</name>
    <dbReference type="NCBI Taxonomy" id="2594042"/>
    <lineage>
        <taxon>Archaea</taxon>
        <taxon>Promethearchaeati</taxon>
        <taxon>Promethearchaeota</taxon>
        <taxon>Promethearchaeia</taxon>
        <taxon>Promethearchaeales</taxon>
        <taxon>Promethearchaeaceae</taxon>
        <taxon>Promethearchaeum</taxon>
    </lineage>
</organism>
<dbReference type="GO" id="GO:0051539">
    <property type="term" value="F:4 iron, 4 sulfur cluster binding"/>
    <property type="evidence" value="ECO:0007669"/>
    <property type="project" value="UniProtKB-KW"/>
</dbReference>
<name>A0A5B9DE42_9ARCH</name>
<dbReference type="InterPro" id="IPR009051">
    <property type="entry name" value="Helical_ferredxn"/>
</dbReference>
<gene>
    <name evidence="10" type="primary">hdrC</name>
    <name evidence="10" type="ORF">DSAG12_03218</name>
</gene>
<keyword evidence="3" id="KW-0004">4Fe-4S</keyword>
<dbReference type="PANTHER" id="PTHR43255">
    <property type="entry name" value="IRON-SULFUR-BINDING OXIDOREDUCTASE FADF-RELATED-RELATED"/>
    <property type="match status" value="1"/>
</dbReference>
<dbReference type="NCBIfam" id="TIGR03290">
    <property type="entry name" value="CoB_CoM_SS_C"/>
    <property type="match status" value="1"/>
</dbReference>
<dbReference type="Gene3D" id="1.10.1060.10">
    <property type="entry name" value="Alpha-helical ferredoxin"/>
    <property type="match status" value="1"/>
</dbReference>
<accession>A0A5B9DE42</accession>
<dbReference type="PROSITE" id="PS00198">
    <property type="entry name" value="4FE4S_FER_1"/>
    <property type="match status" value="1"/>
</dbReference>
<dbReference type="Proteomes" id="UP000321408">
    <property type="component" value="Chromosome"/>
</dbReference>
<keyword evidence="7" id="KW-0408">Iron</keyword>
<evidence type="ECO:0000256" key="1">
    <source>
        <dbReference type="ARBA" id="ARBA00004808"/>
    </source>
</evidence>
<evidence type="ECO:0000313" key="11">
    <source>
        <dbReference type="Proteomes" id="UP000321408"/>
    </source>
</evidence>
<evidence type="ECO:0000256" key="7">
    <source>
        <dbReference type="ARBA" id="ARBA00023004"/>
    </source>
</evidence>
<dbReference type="GO" id="GO:0015948">
    <property type="term" value="P:methanogenesis"/>
    <property type="evidence" value="ECO:0007669"/>
    <property type="project" value="UniProtKB-KW"/>
</dbReference>
<feature type="domain" description="4Fe-4S ferredoxin-type" evidence="9">
    <location>
        <begin position="21"/>
        <end position="51"/>
    </location>
</feature>
<dbReference type="GO" id="GO:0046872">
    <property type="term" value="F:metal ion binding"/>
    <property type="evidence" value="ECO:0007669"/>
    <property type="project" value="UniProtKB-KW"/>
</dbReference>
<dbReference type="GO" id="GO:0005886">
    <property type="term" value="C:plasma membrane"/>
    <property type="evidence" value="ECO:0007669"/>
    <property type="project" value="TreeGrafter"/>
</dbReference>
<protein>
    <submittedName>
        <fullName evidence="10">CoB--CoM heterodisulfide reductase subunit C</fullName>
        <ecNumber evidence="10">1.8.98.1</ecNumber>
    </submittedName>
</protein>
<reference evidence="10 11" key="2">
    <citation type="journal article" date="2024" name="Int. J. Syst. Evol. Microbiol.">
        <title>Promethearchaeum syntrophicum gen. nov., sp. nov., an anaerobic, obligately syntrophic archaeon, the first isolate of the lineage 'Asgard' archaea, and proposal of the new archaeal phylum Promethearchaeota phyl. nov. and kingdom Promethearchaeati regn. nov.</title>
        <authorList>
            <person name="Imachi H."/>
            <person name="Nobu M.K."/>
            <person name="Kato S."/>
            <person name="Takaki Y."/>
            <person name="Miyazaki M."/>
            <person name="Miyata M."/>
            <person name="Ogawara M."/>
            <person name="Saito Y."/>
            <person name="Sakai S."/>
            <person name="Tahara Y.O."/>
            <person name="Takano Y."/>
            <person name="Tasumi E."/>
            <person name="Uematsu K."/>
            <person name="Yoshimura T."/>
            <person name="Itoh T."/>
            <person name="Ohkuma M."/>
            <person name="Takai K."/>
        </authorList>
    </citation>
    <scope>NUCLEOTIDE SEQUENCE [LARGE SCALE GENOMIC DNA]</scope>
    <source>
        <strain evidence="10 11">MK-D1</strain>
    </source>
</reference>
<dbReference type="UniPathway" id="UPA00647">
    <property type="reaction ID" value="UER00700"/>
</dbReference>
<keyword evidence="8" id="KW-0411">Iron-sulfur</keyword>
<evidence type="ECO:0000259" key="9">
    <source>
        <dbReference type="PROSITE" id="PS51379"/>
    </source>
</evidence>
<dbReference type="InterPro" id="IPR051460">
    <property type="entry name" value="HdrC_iron-sulfur_subunit"/>
</dbReference>
<keyword evidence="5" id="KW-0484">Methanogenesis</keyword>
<comment type="similarity">
    <text evidence="2">Belongs to the HdrC family.</text>
</comment>
<dbReference type="InterPro" id="IPR017680">
    <property type="entry name" value="CoB/CoM_hetero-S_Rdtase_csu"/>
</dbReference>
<evidence type="ECO:0000256" key="5">
    <source>
        <dbReference type="ARBA" id="ARBA00022994"/>
    </source>
</evidence>
<dbReference type="GeneID" id="41331188"/>
<reference evidence="10 11" key="1">
    <citation type="journal article" date="2020" name="Nature">
        <title>Isolation of an archaeon at the prokaryote-eukaryote interface.</title>
        <authorList>
            <person name="Imachi H."/>
            <person name="Nobu M.K."/>
            <person name="Nakahara N."/>
            <person name="Morono Y."/>
            <person name="Ogawara M."/>
            <person name="Takaki Y."/>
            <person name="Takano Y."/>
            <person name="Uematsu K."/>
            <person name="Ikuta T."/>
            <person name="Ito M."/>
            <person name="Matsui Y."/>
            <person name="Miyazaki M."/>
            <person name="Murata K."/>
            <person name="Saito Y."/>
            <person name="Sakai S."/>
            <person name="Song C."/>
            <person name="Tasumi E."/>
            <person name="Yamanaka Y."/>
            <person name="Yamaguchi T."/>
            <person name="Kamagata Y."/>
            <person name="Tamaki H."/>
            <person name="Takai K."/>
        </authorList>
    </citation>
    <scope>NUCLEOTIDE SEQUENCE [LARGE SCALE GENOMIC DNA]</scope>
    <source>
        <strain evidence="10 11">MK-D1</strain>
    </source>
</reference>
<keyword evidence="11" id="KW-1185">Reference proteome</keyword>
<dbReference type="EMBL" id="CP042905">
    <property type="protein sequence ID" value="QEE17384.1"/>
    <property type="molecule type" value="Genomic_DNA"/>
</dbReference>
<evidence type="ECO:0000313" key="10">
    <source>
        <dbReference type="EMBL" id="QEE17384.1"/>
    </source>
</evidence>
<keyword evidence="4" id="KW-0479">Metal-binding</keyword>
<sequence>MEYLKADIESLGERTSEEIIKDEVLDFMKACYQCGTCSGSCPSGRRTAIRTRQLIRESLLNIEKVLADPDIWMCTTCFTCFERCPRSLPTTNIILKLRNLACQRGFMMASHKSLTHILFKTGHGVPLGGTDNKWTQARVSYGLPKIPPTTHSHPEAVKEVELLMKSTNFDKLVDYKSEETSNEQK</sequence>
<dbReference type="EC" id="1.8.98.1" evidence="10"/>
<dbReference type="SUPFAM" id="SSF46548">
    <property type="entry name" value="alpha-helical ferredoxin"/>
    <property type="match status" value="1"/>
</dbReference>
<dbReference type="InterPro" id="IPR017900">
    <property type="entry name" value="4Fe4S_Fe_S_CS"/>
</dbReference>
<keyword evidence="6 10" id="KW-0560">Oxidoreductase</keyword>
<dbReference type="PANTHER" id="PTHR43255:SF1">
    <property type="entry name" value="IRON-SULFUR-BINDING OXIDOREDUCTASE FADF-RELATED"/>
    <property type="match status" value="1"/>
</dbReference>
<evidence type="ECO:0000256" key="6">
    <source>
        <dbReference type="ARBA" id="ARBA00023002"/>
    </source>
</evidence>
<dbReference type="PROSITE" id="PS51379">
    <property type="entry name" value="4FE4S_FER_2"/>
    <property type="match status" value="1"/>
</dbReference>
<comment type="pathway">
    <text evidence="1">Cofactor metabolism; coenzyme M-coenzyme B heterodisulfide reduction; coenzyme B and coenzyme M from coenzyme M-coenzyme B heterodisulfide: step 1/1.</text>
</comment>
<dbReference type="GO" id="GO:0051912">
    <property type="term" value="F:CoB--CoM heterodisulfide reductase activity"/>
    <property type="evidence" value="ECO:0007669"/>
    <property type="project" value="UniProtKB-EC"/>
</dbReference>
<dbReference type="KEGG" id="psyt:DSAG12_03218"/>
<proteinExistence type="inferred from homology"/>
<evidence type="ECO:0000256" key="4">
    <source>
        <dbReference type="ARBA" id="ARBA00022723"/>
    </source>
</evidence>
<evidence type="ECO:0000256" key="3">
    <source>
        <dbReference type="ARBA" id="ARBA00022485"/>
    </source>
</evidence>
<dbReference type="RefSeq" id="WP_147664279.1">
    <property type="nucleotide sequence ID" value="NZ_CP042905.2"/>
</dbReference>
<dbReference type="Pfam" id="PF13183">
    <property type="entry name" value="Fer4_8"/>
    <property type="match status" value="1"/>
</dbReference>
<evidence type="ECO:0000256" key="8">
    <source>
        <dbReference type="ARBA" id="ARBA00023014"/>
    </source>
</evidence>
<evidence type="ECO:0000256" key="2">
    <source>
        <dbReference type="ARBA" id="ARBA00007097"/>
    </source>
</evidence>
<dbReference type="AlphaFoldDB" id="A0A5B9DE42"/>